<dbReference type="Pfam" id="PF04397">
    <property type="entry name" value="LytTR"/>
    <property type="match status" value="1"/>
</dbReference>
<dbReference type="InterPro" id="IPR007492">
    <property type="entry name" value="LytTR_DNA-bd_dom"/>
</dbReference>
<accession>A0A327YEI6</accession>
<evidence type="ECO:0000259" key="2">
    <source>
        <dbReference type="PROSITE" id="PS50110"/>
    </source>
</evidence>
<evidence type="ECO:0000256" key="1">
    <source>
        <dbReference type="PROSITE-ProRule" id="PRU00169"/>
    </source>
</evidence>
<feature type="domain" description="HTH LytTR-type" evidence="3">
    <location>
        <begin position="152"/>
        <end position="255"/>
    </location>
</feature>
<feature type="domain" description="Response regulatory" evidence="2">
    <location>
        <begin position="17"/>
        <end position="131"/>
    </location>
</feature>
<dbReference type="Gene3D" id="2.40.50.1020">
    <property type="entry name" value="LytTr DNA-binding domain"/>
    <property type="match status" value="1"/>
</dbReference>
<proteinExistence type="predicted"/>
<keyword evidence="5" id="KW-1185">Reference proteome</keyword>
<dbReference type="Pfam" id="PF00072">
    <property type="entry name" value="Response_reg"/>
    <property type="match status" value="1"/>
</dbReference>
<evidence type="ECO:0000313" key="4">
    <source>
        <dbReference type="EMBL" id="RAK18486.1"/>
    </source>
</evidence>
<dbReference type="PANTHER" id="PTHR37299:SF1">
    <property type="entry name" value="STAGE 0 SPORULATION PROTEIN A HOMOLOG"/>
    <property type="match status" value="1"/>
</dbReference>
<name>A0A327YEI6_9BACL</name>
<dbReference type="GO" id="GO:0003677">
    <property type="term" value="F:DNA binding"/>
    <property type="evidence" value="ECO:0007669"/>
    <property type="project" value="InterPro"/>
</dbReference>
<evidence type="ECO:0000313" key="5">
    <source>
        <dbReference type="Proteomes" id="UP000248555"/>
    </source>
</evidence>
<comment type="caution">
    <text evidence="4">The sequence shown here is derived from an EMBL/GenBank/DDBJ whole genome shotgun (WGS) entry which is preliminary data.</text>
</comment>
<organism evidence="4 5">
    <name type="scientific">Paranoxybacillus vitaminiphilus</name>
    <dbReference type="NCBI Taxonomy" id="581036"/>
    <lineage>
        <taxon>Bacteria</taxon>
        <taxon>Bacillati</taxon>
        <taxon>Bacillota</taxon>
        <taxon>Bacilli</taxon>
        <taxon>Bacillales</taxon>
        <taxon>Anoxybacillaceae</taxon>
        <taxon>Paranoxybacillus</taxon>
    </lineage>
</organism>
<dbReference type="GO" id="GO:0000156">
    <property type="term" value="F:phosphorelay response regulator activity"/>
    <property type="evidence" value="ECO:0007669"/>
    <property type="project" value="InterPro"/>
</dbReference>
<evidence type="ECO:0000259" key="3">
    <source>
        <dbReference type="PROSITE" id="PS50930"/>
    </source>
</evidence>
<dbReference type="SUPFAM" id="SSF52172">
    <property type="entry name" value="CheY-like"/>
    <property type="match status" value="1"/>
</dbReference>
<keyword evidence="1" id="KW-0597">Phosphoprotein</keyword>
<protein>
    <submittedName>
        <fullName evidence="4">LytTR family two component transcriptional regulator</fullName>
    </submittedName>
</protein>
<dbReference type="Gene3D" id="3.40.50.2300">
    <property type="match status" value="1"/>
</dbReference>
<dbReference type="SMART" id="SM00850">
    <property type="entry name" value="LytTR"/>
    <property type="match status" value="1"/>
</dbReference>
<dbReference type="InterPro" id="IPR011006">
    <property type="entry name" value="CheY-like_superfamily"/>
</dbReference>
<dbReference type="PROSITE" id="PS50930">
    <property type="entry name" value="HTH_LYTTR"/>
    <property type="match status" value="1"/>
</dbReference>
<feature type="modified residue" description="4-aspartylphosphate" evidence="1">
    <location>
        <position position="68"/>
    </location>
</feature>
<gene>
    <name evidence="4" type="ORF">B0I26_110118</name>
</gene>
<dbReference type="Proteomes" id="UP000248555">
    <property type="component" value="Unassembled WGS sequence"/>
</dbReference>
<dbReference type="InterPro" id="IPR001789">
    <property type="entry name" value="Sig_transdc_resp-reg_receiver"/>
</dbReference>
<dbReference type="SMART" id="SM00448">
    <property type="entry name" value="REC"/>
    <property type="match status" value="1"/>
</dbReference>
<dbReference type="InterPro" id="IPR046947">
    <property type="entry name" value="LytR-like"/>
</dbReference>
<dbReference type="AlphaFoldDB" id="A0A327YEI6"/>
<sequence>MTIMQNRKGTIKVETLTVLIADDDAVSRSLLRHFINLLPQYQVVGEAASGEEFIQLVMREKPDIVLVDIHMPDLNGLEAVKSCKEILPTLQVIFTTGYDEFAVEAFNISAVDYIVKPIERTRLFSALEKARTFIRLLRESKYSSETNQNKKIGIKSQNAFLFLPMKDILFIEKEGRKTVIHTCDERYETNESLQELSAKLDDYFYKTHRSFLVNLKKVVKIESVGETFLAHFSNSNKVAHISKLKINEVQEKILKYHDI</sequence>
<reference evidence="4 5" key="1">
    <citation type="submission" date="2018-06" db="EMBL/GenBank/DDBJ databases">
        <title>Genomic Encyclopedia of Type Strains, Phase III (KMG-III): the genomes of soil and plant-associated and newly described type strains.</title>
        <authorList>
            <person name="Whitman W."/>
        </authorList>
    </citation>
    <scope>NUCLEOTIDE SEQUENCE [LARGE SCALE GENOMIC DNA]</scope>
    <source>
        <strain evidence="4 5">CGMCC 1.8979</strain>
    </source>
</reference>
<dbReference type="PANTHER" id="PTHR37299">
    <property type="entry name" value="TRANSCRIPTIONAL REGULATOR-RELATED"/>
    <property type="match status" value="1"/>
</dbReference>
<dbReference type="PROSITE" id="PS50110">
    <property type="entry name" value="RESPONSE_REGULATORY"/>
    <property type="match status" value="1"/>
</dbReference>
<dbReference type="EMBL" id="QLMH01000010">
    <property type="protein sequence ID" value="RAK18486.1"/>
    <property type="molecule type" value="Genomic_DNA"/>
</dbReference>